<gene>
    <name evidence="12" type="ORF">DMN91_006707</name>
</gene>
<evidence type="ECO:0000256" key="3">
    <source>
        <dbReference type="ARBA" id="ARBA00022593"/>
    </source>
</evidence>
<evidence type="ECO:0000256" key="6">
    <source>
        <dbReference type="ARBA" id="ARBA00022840"/>
    </source>
</evidence>
<evidence type="ECO:0000256" key="2">
    <source>
        <dbReference type="ARBA" id="ARBA00006914"/>
    </source>
</evidence>
<dbReference type="AlphaFoldDB" id="A0A3L8DIC8"/>
<accession>A0A3L8DIC8</accession>
<reference evidence="12 13" key="1">
    <citation type="journal article" date="2018" name="Genome Res.">
        <title>The genomic architecture and molecular evolution of ant odorant receptors.</title>
        <authorList>
            <person name="McKenzie S.K."/>
            <person name="Kronauer D.J.C."/>
        </authorList>
    </citation>
    <scope>NUCLEOTIDE SEQUENCE [LARGE SCALE GENOMIC DNA]</scope>
    <source>
        <strain evidence="12">Clonal line C1</strain>
    </source>
</reference>
<evidence type="ECO:0000259" key="11">
    <source>
        <dbReference type="SMART" id="SM00382"/>
    </source>
</evidence>
<evidence type="ECO:0000313" key="12">
    <source>
        <dbReference type="EMBL" id="RLU20101.1"/>
    </source>
</evidence>
<name>A0A3L8DIC8_OOCBI</name>
<dbReference type="InterPro" id="IPR003960">
    <property type="entry name" value="ATPase_AAA_CS"/>
</dbReference>
<proteinExistence type="inferred from homology"/>
<dbReference type="SMART" id="SM00382">
    <property type="entry name" value="AAA"/>
    <property type="match status" value="2"/>
</dbReference>
<dbReference type="GO" id="GO:0016887">
    <property type="term" value="F:ATP hydrolysis activity"/>
    <property type="evidence" value="ECO:0007669"/>
    <property type="project" value="InterPro"/>
</dbReference>
<dbReference type="InterPro" id="IPR003959">
    <property type="entry name" value="ATPase_AAA_core"/>
</dbReference>
<dbReference type="PROSITE" id="PS00674">
    <property type="entry name" value="AAA"/>
    <property type="match status" value="1"/>
</dbReference>
<dbReference type="FunFam" id="3.40.50.300:FF:000109">
    <property type="entry name" value="Peroxisomal biogenesis factor 6"/>
    <property type="match status" value="1"/>
</dbReference>
<comment type="caution">
    <text evidence="12">The sequence shown here is derived from an EMBL/GenBank/DDBJ whole genome shotgun (WGS) entry which is preliminary data.</text>
</comment>
<evidence type="ECO:0000256" key="8">
    <source>
        <dbReference type="ARBA" id="ARBA00034811"/>
    </source>
</evidence>
<feature type="domain" description="AAA+ ATPase" evidence="11">
    <location>
        <begin position="574"/>
        <end position="712"/>
    </location>
</feature>
<dbReference type="PANTHER" id="PTHR23077">
    <property type="entry name" value="AAA-FAMILY ATPASE"/>
    <property type="match status" value="1"/>
</dbReference>
<dbReference type="GO" id="GO:0005524">
    <property type="term" value="F:ATP binding"/>
    <property type="evidence" value="ECO:0007669"/>
    <property type="project" value="UniProtKB-KW"/>
</dbReference>
<feature type="domain" description="AAA+ ATPase" evidence="11">
    <location>
        <begin position="320"/>
        <end position="453"/>
    </location>
</feature>
<evidence type="ECO:0000256" key="4">
    <source>
        <dbReference type="ARBA" id="ARBA00022741"/>
    </source>
</evidence>
<dbReference type="InterPro" id="IPR003593">
    <property type="entry name" value="AAA+_ATPase"/>
</dbReference>
<evidence type="ECO:0000256" key="9">
    <source>
        <dbReference type="ARBA" id="ARBA00034920"/>
    </source>
</evidence>
<keyword evidence="3" id="KW-0962">Peroxisome biogenesis</keyword>
<dbReference type="InterPro" id="IPR027417">
    <property type="entry name" value="P-loop_NTPase"/>
</dbReference>
<keyword evidence="4" id="KW-0547">Nucleotide-binding</keyword>
<evidence type="ECO:0000256" key="10">
    <source>
        <dbReference type="ARBA" id="ARBA00048778"/>
    </source>
</evidence>
<keyword evidence="7" id="KW-0472">Membrane</keyword>
<comment type="similarity">
    <text evidence="2">Belongs to the AAA ATPase family.</text>
</comment>
<dbReference type="EMBL" id="QOIP01000007">
    <property type="protein sequence ID" value="RLU20101.1"/>
    <property type="molecule type" value="Genomic_DNA"/>
</dbReference>
<dbReference type="Pfam" id="PF00004">
    <property type="entry name" value="AAA"/>
    <property type="match status" value="2"/>
</dbReference>
<evidence type="ECO:0000256" key="5">
    <source>
        <dbReference type="ARBA" id="ARBA00022801"/>
    </source>
</evidence>
<dbReference type="Gene3D" id="1.10.8.60">
    <property type="match status" value="1"/>
</dbReference>
<sequence length="831" mass="94587">MSETHKMLSVLSFYKKIVQGITSTLMRKNPHYVLSCIFLEYLYCRLQRLFKQNLCWITLPDTALKHLVSNLENTQNELYIDYNSCALASARFLRKLPNSWFYICSMITMKRYKLMIIPTSDVDENTILISETMRHNLQNALHCEQLDESCFMLSSGGDVVDIAAEARISLIANPKEYENEMISVMLQNYFLYPRHLHVNDVFGIGAMEYAQDQFYSSGLPTMPVIYFLVKSLKLHRGGQSSSVNSCYVVYGESTLIQEAQIHSYVPRKHVRSFPDNVLARLNEETRKLLNDMYPSALMEPLEYLESCIMPFLKEDIQLHVKPTFLVKGPQGCGKRELIQIMSERTGLHLFDVDFAEMQTLLPAQVENKIRLLLLNARKCVPCVLYLNNIQVFGKTAEGQKDDRIISAFSSEVDALYHKRQRFPLIIVAATDETEMPAELQRVFVETIRVNRLNHSKRAEFVSWFLSNKNLTTVADVSKVAGLCSDFRFADLLALSLHAAKLRYKLTPPDSRSIFTLTQEDFDRAYECMQSMYSDSRGAPRIPEVHWEDIGGLAELKREITRRIQLPLLNAFGFGQSGLLLYGPPGTGKTLLAKAVATEYQLHFLSIKGPEVLNMYVGESEKNVRQIFEGARSAAPCIIFFDELDSLAPNRGRSGDSGGVMDRVVSQLLAEMDGLEESSGIFIMGATNRPDLLDPALLRPGRFDKMLYVGIYSDRASQLSVLQAQTRKFEFYENGRELESITDWLPGNVTGADLYSVSSNAWLNAVREVLAKYQAIERIIDENQPDEKKSIVIDSVVVKLQHFLDAVRNLVPSVSKEEMERYNRMRMELSSP</sequence>
<organism evidence="12 13">
    <name type="scientific">Ooceraea biroi</name>
    <name type="common">Clonal raider ant</name>
    <name type="synonym">Cerapachys biroi</name>
    <dbReference type="NCBI Taxonomy" id="2015173"/>
    <lineage>
        <taxon>Eukaryota</taxon>
        <taxon>Metazoa</taxon>
        <taxon>Ecdysozoa</taxon>
        <taxon>Arthropoda</taxon>
        <taxon>Hexapoda</taxon>
        <taxon>Insecta</taxon>
        <taxon>Pterygota</taxon>
        <taxon>Neoptera</taxon>
        <taxon>Endopterygota</taxon>
        <taxon>Hymenoptera</taxon>
        <taxon>Apocrita</taxon>
        <taxon>Aculeata</taxon>
        <taxon>Formicoidea</taxon>
        <taxon>Formicidae</taxon>
        <taxon>Dorylinae</taxon>
        <taxon>Ooceraea</taxon>
    </lineage>
</organism>
<comment type="catalytic activity">
    <reaction evidence="10">
        <text>ATP + H2O = ADP + phosphate + H(+)</text>
        <dbReference type="Rhea" id="RHEA:13065"/>
        <dbReference type="ChEBI" id="CHEBI:15377"/>
        <dbReference type="ChEBI" id="CHEBI:15378"/>
        <dbReference type="ChEBI" id="CHEBI:30616"/>
        <dbReference type="ChEBI" id="CHEBI:43474"/>
        <dbReference type="ChEBI" id="CHEBI:456216"/>
    </reaction>
    <physiologicalReaction direction="left-to-right" evidence="10">
        <dbReference type="Rhea" id="RHEA:13066"/>
    </physiologicalReaction>
</comment>
<comment type="subcellular location">
    <subcellularLocation>
        <location evidence="1">Membrane</location>
    </subcellularLocation>
</comment>
<evidence type="ECO:0000256" key="7">
    <source>
        <dbReference type="ARBA" id="ARBA00023136"/>
    </source>
</evidence>
<dbReference type="OrthoDB" id="2187at2759"/>
<keyword evidence="6" id="KW-0067">ATP-binding</keyword>
<dbReference type="InterPro" id="IPR050168">
    <property type="entry name" value="AAA_ATPase_domain"/>
</dbReference>
<dbReference type="Proteomes" id="UP000279307">
    <property type="component" value="Chromosome 7"/>
</dbReference>
<dbReference type="GO" id="GO:0016558">
    <property type="term" value="P:protein import into peroxisome matrix"/>
    <property type="evidence" value="ECO:0007669"/>
    <property type="project" value="TreeGrafter"/>
</dbReference>
<dbReference type="GO" id="GO:0005829">
    <property type="term" value="C:cytosol"/>
    <property type="evidence" value="ECO:0007669"/>
    <property type="project" value="TreeGrafter"/>
</dbReference>
<dbReference type="Gene3D" id="3.40.50.300">
    <property type="entry name" value="P-loop containing nucleotide triphosphate hydrolases"/>
    <property type="match status" value="2"/>
</dbReference>
<protein>
    <recommendedName>
        <fullName evidence="8">Peroxisomal ATPase PEX6</fullName>
    </recommendedName>
    <alternativeName>
        <fullName evidence="9">Peroxin-6</fullName>
    </alternativeName>
</protein>
<evidence type="ECO:0000313" key="13">
    <source>
        <dbReference type="Proteomes" id="UP000279307"/>
    </source>
</evidence>
<dbReference type="SUPFAM" id="SSF52540">
    <property type="entry name" value="P-loop containing nucleoside triphosphate hydrolases"/>
    <property type="match status" value="2"/>
</dbReference>
<keyword evidence="5" id="KW-0378">Hydrolase</keyword>
<dbReference type="GO" id="GO:0005778">
    <property type="term" value="C:peroxisomal membrane"/>
    <property type="evidence" value="ECO:0007669"/>
    <property type="project" value="TreeGrafter"/>
</dbReference>
<dbReference type="PANTHER" id="PTHR23077:SF9">
    <property type="entry name" value="PEROXISOMAL ATPASE PEX6"/>
    <property type="match status" value="1"/>
</dbReference>
<evidence type="ECO:0000256" key="1">
    <source>
        <dbReference type="ARBA" id="ARBA00004370"/>
    </source>
</evidence>